<evidence type="ECO:0000313" key="1">
    <source>
        <dbReference type="EMBL" id="SDG24524.1"/>
    </source>
</evidence>
<protein>
    <submittedName>
        <fullName evidence="2">Uncharacterized protein</fullName>
    </submittedName>
</protein>
<keyword evidence="4" id="KW-1185">Reference proteome</keyword>
<dbReference type="Proteomes" id="UP000198612">
    <property type="component" value="Unassembled WGS sequence"/>
</dbReference>
<evidence type="ECO:0000313" key="4">
    <source>
        <dbReference type="Proteomes" id="UP000199519"/>
    </source>
</evidence>
<dbReference type="RefSeq" id="WP_089721034.1">
    <property type="nucleotide sequence ID" value="NZ_FOHG01000064.1"/>
</dbReference>
<dbReference type="EMBL" id="FOHG01000064">
    <property type="protein sequence ID" value="SET28258.1"/>
    <property type="molecule type" value="Genomic_DNA"/>
</dbReference>
<dbReference type="AlphaFoldDB" id="A0A1I0D7R9"/>
<accession>A0A1I0D7R9</accession>
<gene>
    <name evidence="1" type="ORF">SAMN04488598_1695</name>
    <name evidence="2" type="ORF">SAMN04515652_1643</name>
</gene>
<proteinExistence type="predicted"/>
<sequence length="97" mass="11116">MKDKTKGNKHLKVLVKYLGSQNDFRQNYLPTNTVNDLKKDALKFFKINSDKNKYTLQYEDAILNGATQLSEVGFEPGKDRYEIVLIATDEQDVDGDL</sequence>
<name>A0A1I0D7R9_9FIRM</name>
<organism evidence="2 3">
    <name type="scientific">Halanaerobium congolense</name>
    <dbReference type="NCBI Taxonomy" id="54121"/>
    <lineage>
        <taxon>Bacteria</taxon>
        <taxon>Bacillati</taxon>
        <taxon>Bacillota</taxon>
        <taxon>Clostridia</taxon>
        <taxon>Halanaerobiales</taxon>
        <taxon>Halanaerobiaceae</taxon>
        <taxon>Halanaerobium</taxon>
    </lineage>
</organism>
<reference evidence="3 4" key="1">
    <citation type="submission" date="2016-10" db="EMBL/GenBank/DDBJ databases">
        <authorList>
            <person name="Varghese N."/>
            <person name="Submissions S."/>
        </authorList>
    </citation>
    <scope>NUCLEOTIDE SEQUENCE [LARGE SCALE GENOMIC DNA]</scope>
    <source>
        <strain evidence="1 4">WG2</strain>
        <strain evidence="2 3">WG5</strain>
    </source>
</reference>
<evidence type="ECO:0000313" key="2">
    <source>
        <dbReference type="EMBL" id="SET28258.1"/>
    </source>
</evidence>
<dbReference type="Proteomes" id="UP000199519">
    <property type="component" value="Unassembled WGS sequence"/>
</dbReference>
<dbReference type="SUPFAM" id="SSF54236">
    <property type="entry name" value="Ubiquitin-like"/>
    <property type="match status" value="1"/>
</dbReference>
<dbReference type="EMBL" id="FNBJ01000069">
    <property type="protein sequence ID" value="SDG24524.1"/>
    <property type="molecule type" value="Genomic_DNA"/>
</dbReference>
<evidence type="ECO:0000313" key="3">
    <source>
        <dbReference type="Proteomes" id="UP000198612"/>
    </source>
</evidence>
<dbReference type="InterPro" id="IPR029071">
    <property type="entry name" value="Ubiquitin-like_domsf"/>
</dbReference>